<evidence type="ECO:0000259" key="1">
    <source>
        <dbReference type="Pfam" id="PF01968"/>
    </source>
</evidence>
<dbReference type="AlphaFoldDB" id="A0AAN8W2J1"/>
<evidence type="ECO:0000259" key="2">
    <source>
        <dbReference type="Pfam" id="PF05378"/>
    </source>
</evidence>
<name>A0AAN8W2J1_9MAGN</name>
<sequence>MVTTVATNALLERKDERIAICVTRDFRDLQQIGNQAHQNIFDLTEIIEVDERIELILGLEKRHSSESVIKGISGDLVRVVRPLNEEAALKPLIKRLLEKGISCSAVVLMHSYTYPQHEILVEKLALNLGLRHVSLCPALTLMVRALPRGLTASVDAYVVPFDEGLSKVNVLFMQSDGGLAAESRFSGHKAVLSGPAERPLIVFDMGGKSTDVSRYAEIAGAIIQAPQLDINTVAVGGYVIPDYFPSIFGPNDDQPLEVKETRENFDDLAKPINSYRKSQDQSGKDMTVQKIALGFVNVANETMRRPIRQWTEIKGHETRNHALACFCGAGPQHACAIARSLGMK</sequence>
<reference evidence="3 4" key="1">
    <citation type="submission" date="2023-12" db="EMBL/GenBank/DDBJ databases">
        <title>A high-quality genome assembly for Dillenia turbinata (Dilleniales).</title>
        <authorList>
            <person name="Chanderbali A."/>
        </authorList>
    </citation>
    <scope>NUCLEOTIDE SEQUENCE [LARGE SCALE GENOMIC DNA]</scope>
    <source>
        <strain evidence="3">LSX21</strain>
        <tissue evidence="3">Leaf</tissue>
    </source>
</reference>
<dbReference type="Pfam" id="PF05378">
    <property type="entry name" value="Hydant_A_N"/>
    <property type="match status" value="1"/>
</dbReference>
<dbReference type="PANTHER" id="PTHR11365">
    <property type="entry name" value="5-OXOPROLINASE RELATED"/>
    <property type="match status" value="1"/>
</dbReference>
<keyword evidence="4" id="KW-1185">Reference proteome</keyword>
<protein>
    <submittedName>
        <fullName evidence="3">Hydantoinase A/oxoprolinase</fullName>
    </submittedName>
</protein>
<proteinExistence type="predicted"/>
<dbReference type="InterPro" id="IPR002821">
    <property type="entry name" value="Hydantoinase_A"/>
</dbReference>
<organism evidence="3 4">
    <name type="scientific">Dillenia turbinata</name>
    <dbReference type="NCBI Taxonomy" id="194707"/>
    <lineage>
        <taxon>Eukaryota</taxon>
        <taxon>Viridiplantae</taxon>
        <taxon>Streptophyta</taxon>
        <taxon>Embryophyta</taxon>
        <taxon>Tracheophyta</taxon>
        <taxon>Spermatophyta</taxon>
        <taxon>Magnoliopsida</taxon>
        <taxon>eudicotyledons</taxon>
        <taxon>Gunneridae</taxon>
        <taxon>Pentapetalae</taxon>
        <taxon>Dilleniales</taxon>
        <taxon>Dilleniaceae</taxon>
        <taxon>Dillenia</taxon>
    </lineage>
</organism>
<dbReference type="Proteomes" id="UP001370490">
    <property type="component" value="Unassembled WGS sequence"/>
</dbReference>
<dbReference type="InterPro" id="IPR045079">
    <property type="entry name" value="Oxoprolinase-like"/>
</dbReference>
<feature type="domain" description="Hydantoinase/oxoprolinase N-terminal" evidence="2">
    <location>
        <begin position="1"/>
        <end position="127"/>
    </location>
</feature>
<comment type="caution">
    <text evidence="3">The sequence shown here is derived from an EMBL/GenBank/DDBJ whole genome shotgun (WGS) entry which is preliminary data.</text>
</comment>
<dbReference type="PANTHER" id="PTHR11365:SF2">
    <property type="entry name" value="5-OXOPROLINASE"/>
    <property type="match status" value="1"/>
</dbReference>
<dbReference type="GO" id="GO:0006749">
    <property type="term" value="P:glutathione metabolic process"/>
    <property type="evidence" value="ECO:0007669"/>
    <property type="project" value="TreeGrafter"/>
</dbReference>
<dbReference type="EMBL" id="JBAMMX010000003">
    <property type="protein sequence ID" value="KAK6945188.1"/>
    <property type="molecule type" value="Genomic_DNA"/>
</dbReference>
<feature type="domain" description="Hydantoinase A/oxoprolinase" evidence="1">
    <location>
        <begin position="237"/>
        <end position="344"/>
    </location>
</feature>
<evidence type="ECO:0000313" key="3">
    <source>
        <dbReference type="EMBL" id="KAK6945188.1"/>
    </source>
</evidence>
<dbReference type="Pfam" id="PF01968">
    <property type="entry name" value="Hydantoinase_A"/>
    <property type="match status" value="1"/>
</dbReference>
<gene>
    <name evidence="3" type="ORF">RJ641_026290</name>
</gene>
<dbReference type="GO" id="GO:0017168">
    <property type="term" value="F:5-oxoprolinase (ATP-hydrolyzing) activity"/>
    <property type="evidence" value="ECO:0007669"/>
    <property type="project" value="TreeGrafter"/>
</dbReference>
<accession>A0AAN8W2J1</accession>
<evidence type="ECO:0000313" key="4">
    <source>
        <dbReference type="Proteomes" id="UP001370490"/>
    </source>
</evidence>
<dbReference type="InterPro" id="IPR008040">
    <property type="entry name" value="Hydant_A_N"/>
</dbReference>
<dbReference type="GO" id="GO:0005829">
    <property type="term" value="C:cytosol"/>
    <property type="evidence" value="ECO:0007669"/>
    <property type="project" value="TreeGrafter"/>
</dbReference>